<gene>
    <name evidence="1" type="ORF">FC87_GL000748</name>
</gene>
<comment type="caution">
    <text evidence="1">The sequence shown here is derived from an EMBL/GenBank/DDBJ whole genome shotgun (WGS) entry which is preliminary data.</text>
</comment>
<sequence length="211" mass="24599">MTQKLEEYKKLSKLSYDDAIAFLLKKYGSAKDDYFKEKSYERFLKGEIKSPAKNPIQRTDEGLYVHHIDEISAPDISNKTFIQLLNYEFDLQKANRLVYCDLVEHLILHFIITREATGAQGQGGVVNFLAPEYIIWYIDGTKPKADNPRSAWKLNCYKKSFLSKEEATELLDFLLSNSTINYEDVRIDEFRAIIRKTASYKSEQDIKNQWS</sequence>
<reference evidence="1 2" key="1">
    <citation type="journal article" date="2015" name="Genome Announc.">
        <title>Expanding the biotechnology potential of lactobacilli through comparative genomics of 213 strains and associated genera.</title>
        <authorList>
            <person name="Sun Z."/>
            <person name="Harris H.M."/>
            <person name="McCann A."/>
            <person name="Guo C."/>
            <person name="Argimon S."/>
            <person name="Zhang W."/>
            <person name="Yang X."/>
            <person name="Jeffery I.B."/>
            <person name="Cooney J.C."/>
            <person name="Kagawa T.F."/>
            <person name="Liu W."/>
            <person name="Song Y."/>
            <person name="Salvetti E."/>
            <person name="Wrobel A."/>
            <person name="Rasinkangas P."/>
            <person name="Parkhill J."/>
            <person name="Rea M.C."/>
            <person name="O'Sullivan O."/>
            <person name="Ritari J."/>
            <person name="Douillard F.P."/>
            <person name="Paul Ross R."/>
            <person name="Yang R."/>
            <person name="Briner A.E."/>
            <person name="Felis G.E."/>
            <person name="de Vos W.M."/>
            <person name="Barrangou R."/>
            <person name="Klaenhammer T.R."/>
            <person name="Caufield P.W."/>
            <person name="Cui Y."/>
            <person name="Zhang H."/>
            <person name="O'Toole P.W."/>
        </authorList>
    </citation>
    <scope>NUCLEOTIDE SEQUENCE [LARGE SCALE GENOMIC DNA]</scope>
    <source>
        <strain evidence="1 2">DSM 22689</strain>
    </source>
</reference>
<organism evidence="1 2">
    <name type="scientific">Fructilactobacillus florum DSM 22689 = JCM 16035</name>
    <dbReference type="NCBI Taxonomy" id="1423745"/>
    <lineage>
        <taxon>Bacteria</taxon>
        <taxon>Bacillati</taxon>
        <taxon>Bacillota</taxon>
        <taxon>Bacilli</taxon>
        <taxon>Lactobacillales</taxon>
        <taxon>Lactobacillaceae</taxon>
        <taxon>Fructilactobacillus</taxon>
    </lineage>
</organism>
<protein>
    <submittedName>
        <fullName evidence="1">Uncharacterized protein</fullName>
    </submittedName>
</protein>
<name>A0A0R2CIY7_9LACO</name>
<dbReference type="Proteomes" id="UP000051586">
    <property type="component" value="Unassembled WGS sequence"/>
</dbReference>
<dbReference type="AlphaFoldDB" id="A0A0R2CIY7"/>
<proteinExistence type="predicted"/>
<dbReference type="PATRIC" id="fig|1423745.4.peg.796"/>
<dbReference type="EMBL" id="AYZI01000004">
    <property type="protein sequence ID" value="KRM91615.1"/>
    <property type="molecule type" value="Genomic_DNA"/>
</dbReference>
<evidence type="ECO:0000313" key="1">
    <source>
        <dbReference type="EMBL" id="KRM91615.1"/>
    </source>
</evidence>
<dbReference type="RefSeq" id="WP_056961585.1">
    <property type="nucleotide sequence ID" value="NZ_AYZI01000004.1"/>
</dbReference>
<evidence type="ECO:0000313" key="2">
    <source>
        <dbReference type="Proteomes" id="UP000051586"/>
    </source>
</evidence>
<dbReference type="STRING" id="1423745.GCA_001311215_01826"/>
<accession>A0A0R2CIY7</accession>